<feature type="domain" description="Heterokaryon incompatibility" evidence="1">
    <location>
        <begin position="51"/>
        <end position="242"/>
    </location>
</feature>
<dbReference type="Pfam" id="PF06985">
    <property type="entry name" value="HET"/>
    <property type="match status" value="1"/>
</dbReference>
<dbReference type="RefSeq" id="XP_009223748.1">
    <property type="nucleotide sequence ID" value="XM_009225484.1"/>
</dbReference>
<dbReference type="Proteomes" id="UP000006039">
    <property type="component" value="Unassembled WGS sequence"/>
</dbReference>
<evidence type="ECO:0000313" key="3">
    <source>
        <dbReference type="EnsemblFungi" id="EJT73805"/>
    </source>
</evidence>
<dbReference type="InterPro" id="IPR052895">
    <property type="entry name" value="HetReg/Transcr_Mod"/>
</dbReference>
<evidence type="ECO:0000313" key="2">
    <source>
        <dbReference type="EMBL" id="EJT73805.1"/>
    </source>
</evidence>
<dbReference type="OrthoDB" id="2157530at2759"/>
<organism evidence="2">
    <name type="scientific">Gaeumannomyces tritici (strain R3-111a-1)</name>
    <name type="common">Wheat and barley take-all root rot fungus</name>
    <name type="synonym">Gaeumannomyces graminis var. tritici</name>
    <dbReference type="NCBI Taxonomy" id="644352"/>
    <lineage>
        <taxon>Eukaryota</taxon>
        <taxon>Fungi</taxon>
        <taxon>Dikarya</taxon>
        <taxon>Ascomycota</taxon>
        <taxon>Pezizomycotina</taxon>
        <taxon>Sordariomycetes</taxon>
        <taxon>Sordariomycetidae</taxon>
        <taxon>Magnaporthales</taxon>
        <taxon>Magnaporthaceae</taxon>
        <taxon>Gaeumannomyces</taxon>
    </lineage>
</organism>
<reference evidence="3" key="4">
    <citation type="journal article" date="2015" name="G3 (Bethesda)">
        <title>Genome sequences of three phytopathogenic species of the Magnaporthaceae family of fungi.</title>
        <authorList>
            <person name="Okagaki L.H."/>
            <person name="Nunes C.C."/>
            <person name="Sailsbery J."/>
            <person name="Clay B."/>
            <person name="Brown D."/>
            <person name="John T."/>
            <person name="Oh Y."/>
            <person name="Young N."/>
            <person name="Fitzgerald M."/>
            <person name="Haas B.J."/>
            <person name="Zeng Q."/>
            <person name="Young S."/>
            <person name="Adiconis X."/>
            <person name="Fan L."/>
            <person name="Levin J.Z."/>
            <person name="Mitchell T.K."/>
            <person name="Okubara P.A."/>
            <person name="Farman M.L."/>
            <person name="Kohn L.M."/>
            <person name="Birren B."/>
            <person name="Ma L.-J."/>
            <person name="Dean R.A."/>
        </authorList>
    </citation>
    <scope>NUCLEOTIDE SEQUENCE</scope>
    <source>
        <strain evidence="3">R3-111a-1</strain>
    </source>
</reference>
<reference evidence="2" key="3">
    <citation type="submission" date="2010-09" db="EMBL/GenBank/DDBJ databases">
        <title>Annotation of Gaeumannomyces graminis var. tritici R3-111a-1.</title>
        <authorList>
            <consortium name="The Broad Institute Genome Sequencing Platform"/>
            <person name="Ma L.-J."/>
            <person name="Dead R."/>
            <person name="Young S.K."/>
            <person name="Zeng Q."/>
            <person name="Gargeya S."/>
            <person name="Fitzgerald M."/>
            <person name="Haas B."/>
            <person name="Abouelleil A."/>
            <person name="Alvarado L."/>
            <person name="Arachchi H.M."/>
            <person name="Berlin A."/>
            <person name="Brown A."/>
            <person name="Chapman S.B."/>
            <person name="Chen Z."/>
            <person name="Dunbar C."/>
            <person name="Freedman E."/>
            <person name="Gearin G."/>
            <person name="Gellesch M."/>
            <person name="Goldberg J."/>
            <person name="Griggs A."/>
            <person name="Gujja S."/>
            <person name="Heiman D."/>
            <person name="Howarth C."/>
            <person name="Larson L."/>
            <person name="Lui A."/>
            <person name="MacDonald P.J.P."/>
            <person name="Mehta T."/>
            <person name="Montmayeur A."/>
            <person name="Murphy C."/>
            <person name="Neiman D."/>
            <person name="Pearson M."/>
            <person name="Priest M."/>
            <person name="Roberts A."/>
            <person name="Saif S."/>
            <person name="Shea T."/>
            <person name="Shenoy N."/>
            <person name="Sisk P."/>
            <person name="Stolte C."/>
            <person name="Sykes S."/>
            <person name="Yandava C."/>
            <person name="Wortman J."/>
            <person name="Nusbaum C."/>
            <person name="Birren B."/>
        </authorList>
    </citation>
    <scope>NUCLEOTIDE SEQUENCE</scope>
    <source>
        <strain evidence="2">R3-111a-1</strain>
    </source>
</reference>
<dbReference type="VEuPathDB" id="FungiDB:GGTG_07660"/>
<protein>
    <recommendedName>
        <fullName evidence="1">Heterokaryon incompatibility domain-containing protein</fullName>
    </recommendedName>
</protein>
<proteinExistence type="predicted"/>
<sequence length="666" mass="74379">MNSTYSYTPLSSSRHTRVLFLEPSPDIVAPLCCRISEISLDTLPENGSASYNALSYSWDAQSPSSEVLCDGGVLLVTPNCEAAMRRLRNDSGTTELWIDSICINQNAEAVEERNDQVALMGEIYKRASKMTIWLGDDDTKFRPLIERLRPILQRIHSFSDSYRLADTERMKNWDNVGLAKLILQEFKLNGVLTGVPLRAFLHKNLPEVGADKRNIGTHRPGDNPFAALFESSWFTRMWVVQEATMSPILRTTVLCGKTAIPWVSIYYFSTAIHHSKEWAVDWEWWTGAMLLQRALMEAKSNINTAVGSSRNGEDTTPYGMSFMLGCAREKQSSDPKDKIFALVGVFQEIGMALPAPDYKKPLATVYTEATAACIAHDKNLRVLYHVPSHQRRKDLPSWVPDWSTSGYGGYGAEQGLRFPKCYYFPSAGGAGPSHWRFSSIASPSLSARGKIVGSISELGRRLLVGNPEAFEAGGLPSTHEERMSMMSQLYRRCCHGMLVFQDWLKLAQKPSCTATRQLDQPAREARRKALRQTLFLEDPNLLDNYGTQNAYDRWCDILSTSIWSSGIKAVMKKPVLHCHVLAMLKNMHRRLFLTQGGLMGTAHESGLVTLKLGDKIVVIDGLEVPFLLRPLAGGGYKVVTHAYVHGIMHGESYAEGAQESEEIELV</sequence>
<dbReference type="InterPro" id="IPR010730">
    <property type="entry name" value="HET"/>
</dbReference>
<gene>
    <name evidence="3" type="primary">20348118</name>
    <name evidence="2" type="ORF">GGTG_07660</name>
</gene>
<dbReference type="EnsemblFungi" id="EJT73805">
    <property type="protein sequence ID" value="EJT73805"/>
    <property type="gene ID" value="GGTG_07660"/>
</dbReference>
<dbReference type="GeneID" id="20348118"/>
<dbReference type="PANTHER" id="PTHR24148:SF73">
    <property type="entry name" value="HET DOMAIN PROTEIN (AFU_ORTHOLOGUE AFUA_8G01020)"/>
    <property type="match status" value="1"/>
</dbReference>
<dbReference type="Pfam" id="PF26639">
    <property type="entry name" value="Het-6_barrel"/>
    <property type="match status" value="1"/>
</dbReference>
<dbReference type="eggNOG" id="ENOG502SPU6">
    <property type="taxonomic scope" value="Eukaryota"/>
</dbReference>
<reference evidence="2" key="2">
    <citation type="submission" date="2010-07" db="EMBL/GenBank/DDBJ databases">
        <authorList>
            <consortium name="The Broad Institute Genome Sequencing Platform"/>
            <consortium name="Broad Institute Genome Sequencing Center for Infectious Disease"/>
            <person name="Ma L.-J."/>
            <person name="Dead R."/>
            <person name="Young S."/>
            <person name="Zeng Q."/>
            <person name="Koehrsen M."/>
            <person name="Alvarado L."/>
            <person name="Berlin A."/>
            <person name="Chapman S.B."/>
            <person name="Chen Z."/>
            <person name="Freedman E."/>
            <person name="Gellesch M."/>
            <person name="Goldberg J."/>
            <person name="Griggs A."/>
            <person name="Gujja S."/>
            <person name="Heilman E.R."/>
            <person name="Heiman D."/>
            <person name="Hepburn T."/>
            <person name="Howarth C."/>
            <person name="Jen D."/>
            <person name="Larson L."/>
            <person name="Mehta T."/>
            <person name="Neiman D."/>
            <person name="Pearson M."/>
            <person name="Roberts A."/>
            <person name="Saif S."/>
            <person name="Shea T."/>
            <person name="Shenoy N."/>
            <person name="Sisk P."/>
            <person name="Stolte C."/>
            <person name="Sykes S."/>
            <person name="Walk T."/>
            <person name="White J."/>
            <person name="Yandava C."/>
            <person name="Haas B."/>
            <person name="Nusbaum C."/>
            <person name="Birren B."/>
        </authorList>
    </citation>
    <scope>NUCLEOTIDE SEQUENCE</scope>
    <source>
        <strain evidence="2">R3-111a-1</strain>
    </source>
</reference>
<dbReference type="STRING" id="644352.J3P2B2"/>
<dbReference type="PANTHER" id="PTHR24148">
    <property type="entry name" value="ANKYRIN REPEAT DOMAIN-CONTAINING PROTEIN 39 HOMOLOG-RELATED"/>
    <property type="match status" value="1"/>
</dbReference>
<keyword evidence="4" id="KW-1185">Reference proteome</keyword>
<reference evidence="3" key="5">
    <citation type="submission" date="2018-04" db="UniProtKB">
        <authorList>
            <consortium name="EnsemblFungi"/>
        </authorList>
    </citation>
    <scope>IDENTIFICATION</scope>
    <source>
        <strain evidence="3">R3-111a-1</strain>
    </source>
</reference>
<accession>J3P2B2</accession>
<name>J3P2B2_GAET3</name>
<evidence type="ECO:0000313" key="4">
    <source>
        <dbReference type="Proteomes" id="UP000006039"/>
    </source>
</evidence>
<reference evidence="4" key="1">
    <citation type="submission" date="2010-07" db="EMBL/GenBank/DDBJ databases">
        <title>The genome sequence of Gaeumannomyces graminis var. tritici strain R3-111a-1.</title>
        <authorList>
            <consortium name="The Broad Institute Genome Sequencing Platform"/>
            <person name="Ma L.-J."/>
            <person name="Dead R."/>
            <person name="Young S."/>
            <person name="Zeng Q."/>
            <person name="Koehrsen M."/>
            <person name="Alvarado L."/>
            <person name="Berlin A."/>
            <person name="Chapman S.B."/>
            <person name="Chen Z."/>
            <person name="Freedman E."/>
            <person name="Gellesch M."/>
            <person name="Goldberg J."/>
            <person name="Griggs A."/>
            <person name="Gujja S."/>
            <person name="Heilman E.R."/>
            <person name="Heiman D."/>
            <person name="Hepburn T."/>
            <person name="Howarth C."/>
            <person name="Jen D."/>
            <person name="Larson L."/>
            <person name="Mehta T."/>
            <person name="Neiman D."/>
            <person name="Pearson M."/>
            <person name="Roberts A."/>
            <person name="Saif S."/>
            <person name="Shea T."/>
            <person name="Shenoy N."/>
            <person name="Sisk P."/>
            <person name="Stolte C."/>
            <person name="Sykes S."/>
            <person name="Walk T."/>
            <person name="White J."/>
            <person name="Yandava C."/>
            <person name="Haas B."/>
            <person name="Nusbaum C."/>
            <person name="Birren B."/>
        </authorList>
    </citation>
    <scope>NUCLEOTIDE SEQUENCE [LARGE SCALE GENOMIC DNA]</scope>
    <source>
        <strain evidence="4">R3-111a-1</strain>
    </source>
</reference>
<dbReference type="AlphaFoldDB" id="J3P2B2"/>
<evidence type="ECO:0000259" key="1">
    <source>
        <dbReference type="Pfam" id="PF06985"/>
    </source>
</evidence>
<dbReference type="EMBL" id="GL385398">
    <property type="protein sequence ID" value="EJT73805.1"/>
    <property type="molecule type" value="Genomic_DNA"/>
</dbReference>